<dbReference type="AlphaFoldDB" id="A0A9Q3F3X2"/>
<evidence type="ECO:0000256" key="2">
    <source>
        <dbReference type="SAM" id="Phobius"/>
    </source>
</evidence>
<accession>A0A9Q3F3X2</accession>
<keyword evidence="4" id="KW-1185">Reference proteome</keyword>
<feature type="region of interest" description="Disordered" evidence="1">
    <location>
        <begin position="172"/>
        <end position="200"/>
    </location>
</feature>
<protein>
    <submittedName>
        <fullName evidence="3">Uncharacterized protein</fullName>
    </submittedName>
</protein>
<dbReference type="EMBL" id="AVOT02037599">
    <property type="protein sequence ID" value="MBW0532304.1"/>
    <property type="molecule type" value="Genomic_DNA"/>
</dbReference>
<keyword evidence="2" id="KW-0472">Membrane</keyword>
<name>A0A9Q3F3X2_9BASI</name>
<reference evidence="3" key="1">
    <citation type="submission" date="2021-03" db="EMBL/GenBank/DDBJ databases">
        <title>Draft genome sequence of rust myrtle Austropuccinia psidii MF-1, a brazilian biotype.</title>
        <authorList>
            <person name="Quecine M.C."/>
            <person name="Pachon D.M.R."/>
            <person name="Bonatelli M.L."/>
            <person name="Correr F.H."/>
            <person name="Franceschini L.M."/>
            <person name="Leite T.F."/>
            <person name="Margarido G.R.A."/>
            <person name="Almeida C.A."/>
            <person name="Ferrarezi J.A."/>
            <person name="Labate C.A."/>
        </authorList>
    </citation>
    <scope>NUCLEOTIDE SEQUENCE</scope>
    <source>
        <strain evidence="3">MF-1</strain>
    </source>
</reference>
<feature type="region of interest" description="Disordered" evidence="1">
    <location>
        <begin position="1"/>
        <end position="21"/>
    </location>
</feature>
<proteinExistence type="predicted"/>
<gene>
    <name evidence="3" type="ORF">O181_072019</name>
</gene>
<evidence type="ECO:0000313" key="4">
    <source>
        <dbReference type="Proteomes" id="UP000765509"/>
    </source>
</evidence>
<keyword evidence="2" id="KW-0812">Transmembrane</keyword>
<comment type="caution">
    <text evidence="3">The sequence shown here is derived from an EMBL/GenBank/DDBJ whole genome shotgun (WGS) entry which is preliminary data.</text>
</comment>
<keyword evidence="2" id="KW-1133">Transmembrane helix</keyword>
<evidence type="ECO:0000313" key="3">
    <source>
        <dbReference type="EMBL" id="MBW0532304.1"/>
    </source>
</evidence>
<dbReference type="Proteomes" id="UP000765509">
    <property type="component" value="Unassembled WGS sequence"/>
</dbReference>
<evidence type="ECO:0000256" key="1">
    <source>
        <dbReference type="SAM" id="MobiDB-lite"/>
    </source>
</evidence>
<sequence length="225" mass="24259">MSSKLTELTESSRSAPPPSVLHSSGILSPFSPPSMVLLVILIPPKFMTVTRQLKVFILLGPNVCQRENNVLNITNPDLQNATTVSMGRSHAVELGNKLLTSGMTGSEQRNVARWTNVGEPIPVGGRPIYSSSEVPISRINTEGIGKRIRLIADSPPYPDAEGSDEFDGEEVEMIPHSSGHPSNISPSQPPAKSSPVPPETSNPLWLQFLLPFLVLHHTLPTPGLP</sequence>
<feature type="compositionally biased region" description="Polar residues" evidence="1">
    <location>
        <begin position="1"/>
        <end position="14"/>
    </location>
</feature>
<feature type="transmembrane region" description="Helical" evidence="2">
    <location>
        <begin position="20"/>
        <end position="42"/>
    </location>
</feature>
<organism evidence="3 4">
    <name type="scientific">Austropuccinia psidii MF-1</name>
    <dbReference type="NCBI Taxonomy" id="1389203"/>
    <lineage>
        <taxon>Eukaryota</taxon>
        <taxon>Fungi</taxon>
        <taxon>Dikarya</taxon>
        <taxon>Basidiomycota</taxon>
        <taxon>Pucciniomycotina</taxon>
        <taxon>Pucciniomycetes</taxon>
        <taxon>Pucciniales</taxon>
        <taxon>Sphaerophragmiaceae</taxon>
        <taxon>Austropuccinia</taxon>
    </lineage>
</organism>